<dbReference type="AlphaFoldDB" id="A0A1F6EJV2"/>
<comment type="caution">
    <text evidence="1">The sequence shown here is derived from an EMBL/GenBank/DDBJ whole genome shotgun (WGS) entry which is preliminary data.</text>
</comment>
<organism evidence="1 2">
    <name type="scientific">Candidatus Kaiserbacteria bacterium RIFCSPLOWO2_01_FULL_54_20</name>
    <dbReference type="NCBI Taxonomy" id="1798513"/>
    <lineage>
        <taxon>Bacteria</taxon>
        <taxon>Candidatus Kaiseribacteriota</taxon>
    </lineage>
</organism>
<protein>
    <submittedName>
        <fullName evidence="1">Uncharacterized protein</fullName>
    </submittedName>
</protein>
<dbReference type="STRING" id="1798513.A3A40_02110"/>
<name>A0A1F6EJV2_9BACT</name>
<sequence length="164" mass="18446">MGKYPKHVAEPSISLILPGGELEAPIRKLFSSVGIRFRKLRDFWSFKQDNWRVVFDGFPGLSSGLILPAVDVADVMRIWRACAFDMAITSRNASKRSLSHSGHWENYDVWPGLDLSAFSGKKKRAQVACEIIYNRVGMRERPGAQDIAYRLQDVLANALHRNGG</sequence>
<proteinExistence type="predicted"/>
<evidence type="ECO:0000313" key="2">
    <source>
        <dbReference type="Proteomes" id="UP000178427"/>
    </source>
</evidence>
<dbReference type="Proteomes" id="UP000178427">
    <property type="component" value="Unassembled WGS sequence"/>
</dbReference>
<accession>A0A1F6EJV2</accession>
<gene>
    <name evidence="1" type="ORF">A3A40_02110</name>
</gene>
<dbReference type="EMBL" id="MFMA01000025">
    <property type="protein sequence ID" value="OGG73914.1"/>
    <property type="molecule type" value="Genomic_DNA"/>
</dbReference>
<reference evidence="1 2" key="1">
    <citation type="journal article" date="2016" name="Nat. Commun.">
        <title>Thousands of microbial genomes shed light on interconnected biogeochemical processes in an aquifer system.</title>
        <authorList>
            <person name="Anantharaman K."/>
            <person name="Brown C.T."/>
            <person name="Hug L.A."/>
            <person name="Sharon I."/>
            <person name="Castelle C.J."/>
            <person name="Probst A.J."/>
            <person name="Thomas B.C."/>
            <person name="Singh A."/>
            <person name="Wilkins M.J."/>
            <person name="Karaoz U."/>
            <person name="Brodie E.L."/>
            <person name="Williams K.H."/>
            <person name="Hubbard S.S."/>
            <person name="Banfield J.F."/>
        </authorList>
    </citation>
    <scope>NUCLEOTIDE SEQUENCE [LARGE SCALE GENOMIC DNA]</scope>
</reference>
<evidence type="ECO:0000313" key="1">
    <source>
        <dbReference type="EMBL" id="OGG73914.1"/>
    </source>
</evidence>